<protein>
    <recommendedName>
        <fullName evidence="1">Endonuclease/exonuclease/phosphatase domain-containing protein</fullName>
    </recommendedName>
</protein>
<dbReference type="EMBL" id="CAJNRD030001117">
    <property type="protein sequence ID" value="CAG5079355.1"/>
    <property type="molecule type" value="Genomic_DNA"/>
</dbReference>
<sequence length="177" mass="21018">MFWNVAGLRNKDKDFWEYLSEFELVGLMETWIEEKDWPEIKKKLNKGWRWEYIAATREKKRGRAREGMIMEIRKEIDNDEMARKKEGIIGMQLRIDGNIWNVLTVYNRKGDKALLEELDRWLKEKNEGNIIIGGDWNARTGRKGGIEGLNEGRMRWSEDKEVNKAGKNMLELLERKG</sequence>
<dbReference type="InterPro" id="IPR005135">
    <property type="entry name" value="Endo/exonuclease/phosphatase"/>
</dbReference>
<dbReference type="AlphaFoldDB" id="A0A8J2H6Z3"/>
<dbReference type="Proteomes" id="UP000786811">
    <property type="component" value="Unassembled WGS sequence"/>
</dbReference>
<reference evidence="2" key="1">
    <citation type="submission" date="2021-04" db="EMBL/GenBank/DDBJ databases">
        <authorList>
            <person name="Chebbi M.A.C M."/>
        </authorList>
    </citation>
    <scope>NUCLEOTIDE SEQUENCE</scope>
</reference>
<dbReference type="InterPro" id="IPR036691">
    <property type="entry name" value="Endo/exonu/phosph_ase_sf"/>
</dbReference>
<accession>A0A8J2H6Z3</accession>
<evidence type="ECO:0000313" key="3">
    <source>
        <dbReference type="Proteomes" id="UP000786811"/>
    </source>
</evidence>
<dbReference type="Gene3D" id="3.60.10.10">
    <property type="entry name" value="Endonuclease/exonuclease/phosphatase"/>
    <property type="match status" value="1"/>
</dbReference>
<comment type="caution">
    <text evidence="2">The sequence shown here is derived from an EMBL/GenBank/DDBJ whole genome shotgun (WGS) entry which is preliminary data.</text>
</comment>
<organism evidence="2 3">
    <name type="scientific">Cotesia congregata</name>
    <name type="common">Parasitoid wasp</name>
    <name type="synonym">Apanteles congregatus</name>
    <dbReference type="NCBI Taxonomy" id="51543"/>
    <lineage>
        <taxon>Eukaryota</taxon>
        <taxon>Metazoa</taxon>
        <taxon>Ecdysozoa</taxon>
        <taxon>Arthropoda</taxon>
        <taxon>Hexapoda</taxon>
        <taxon>Insecta</taxon>
        <taxon>Pterygota</taxon>
        <taxon>Neoptera</taxon>
        <taxon>Endopterygota</taxon>
        <taxon>Hymenoptera</taxon>
        <taxon>Apocrita</taxon>
        <taxon>Ichneumonoidea</taxon>
        <taxon>Braconidae</taxon>
        <taxon>Microgastrinae</taxon>
        <taxon>Cotesia</taxon>
    </lineage>
</organism>
<keyword evidence="3" id="KW-1185">Reference proteome</keyword>
<evidence type="ECO:0000259" key="1">
    <source>
        <dbReference type="Pfam" id="PF03372"/>
    </source>
</evidence>
<gene>
    <name evidence="2" type="ORF">HICCMSTLAB_LOCUS2991</name>
</gene>
<proteinExistence type="predicted"/>
<evidence type="ECO:0000313" key="2">
    <source>
        <dbReference type="EMBL" id="CAG5079355.1"/>
    </source>
</evidence>
<feature type="domain" description="Endonuclease/exonuclease/phosphatase" evidence="1">
    <location>
        <begin position="1"/>
        <end position="138"/>
    </location>
</feature>
<dbReference type="SUPFAM" id="SSF56219">
    <property type="entry name" value="DNase I-like"/>
    <property type="match status" value="1"/>
</dbReference>
<name>A0A8J2H6Z3_COTCN</name>
<dbReference type="OrthoDB" id="7701337at2759"/>
<dbReference type="Pfam" id="PF03372">
    <property type="entry name" value="Exo_endo_phos"/>
    <property type="match status" value="1"/>
</dbReference>
<dbReference type="GO" id="GO:0003824">
    <property type="term" value="F:catalytic activity"/>
    <property type="evidence" value="ECO:0007669"/>
    <property type="project" value="InterPro"/>
</dbReference>